<feature type="transmembrane region" description="Helical" evidence="6">
    <location>
        <begin position="43"/>
        <end position="64"/>
    </location>
</feature>
<reference evidence="9" key="1">
    <citation type="submission" date="2019-01" db="EMBL/GenBank/DDBJ databases">
        <title>Cytophagaceae bacterium strain CAR-16.</title>
        <authorList>
            <person name="Chen W.-M."/>
        </authorList>
    </citation>
    <scope>NUCLEOTIDE SEQUENCE [LARGE SCALE GENOMIC DNA]</scope>
    <source>
        <strain evidence="9">CHR27</strain>
    </source>
</reference>
<evidence type="ECO:0000313" key="8">
    <source>
        <dbReference type="EMBL" id="RXR27599.1"/>
    </source>
</evidence>
<feature type="transmembrane region" description="Helical" evidence="6">
    <location>
        <begin position="111"/>
        <end position="132"/>
    </location>
</feature>
<evidence type="ECO:0000256" key="4">
    <source>
        <dbReference type="ARBA" id="ARBA00022989"/>
    </source>
</evidence>
<dbReference type="PANTHER" id="PTHR38459:SF1">
    <property type="entry name" value="PROPHAGE BACTOPRENOL-LINKED GLUCOSE TRANSLOCASE HOMOLOG"/>
    <property type="match status" value="1"/>
</dbReference>
<dbReference type="GO" id="GO:0005886">
    <property type="term" value="C:plasma membrane"/>
    <property type="evidence" value="ECO:0007669"/>
    <property type="project" value="TreeGrafter"/>
</dbReference>
<proteinExistence type="inferred from homology"/>
<evidence type="ECO:0000256" key="1">
    <source>
        <dbReference type="ARBA" id="ARBA00004141"/>
    </source>
</evidence>
<feature type="transmembrane region" description="Helical" evidence="6">
    <location>
        <begin position="85"/>
        <end position="105"/>
    </location>
</feature>
<dbReference type="Pfam" id="PF04138">
    <property type="entry name" value="GtrA_DPMS_TM"/>
    <property type="match status" value="1"/>
</dbReference>
<comment type="similarity">
    <text evidence="2">Belongs to the GtrA family.</text>
</comment>
<feature type="transmembrane region" description="Helical" evidence="6">
    <location>
        <begin position="12"/>
        <end position="37"/>
    </location>
</feature>
<dbReference type="AlphaFoldDB" id="A0A4Q1KF27"/>
<dbReference type="OrthoDB" id="8454931at2"/>
<dbReference type="InterPro" id="IPR051401">
    <property type="entry name" value="GtrA_CellWall_Glycosyl"/>
</dbReference>
<dbReference type="InterPro" id="IPR007267">
    <property type="entry name" value="GtrA_DPMS_TM"/>
</dbReference>
<dbReference type="Proteomes" id="UP000290958">
    <property type="component" value="Unassembled WGS sequence"/>
</dbReference>
<dbReference type="GO" id="GO:0000271">
    <property type="term" value="P:polysaccharide biosynthetic process"/>
    <property type="evidence" value="ECO:0007669"/>
    <property type="project" value="InterPro"/>
</dbReference>
<name>A0A4Q1KF27_9SPHN</name>
<evidence type="ECO:0000256" key="6">
    <source>
        <dbReference type="SAM" id="Phobius"/>
    </source>
</evidence>
<evidence type="ECO:0000256" key="2">
    <source>
        <dbReference type="ARBA" id="ARBA00009399"/>
    </source>
</evidence>
<evidence type="ECO:0000256" key="5">
    <source>
        <dbReference type="ARBA" id="ARBA00023136"/>
    </source>
</evidence>
<accession>A0A4Q1KF27</accession>
<keyword evidence="4 6" id="KW-1133">Transmembrane helix</keyword>
<evidence type="ECO:0000256" key="3">
    <source>
        <dbReference type="ARBA" id="ARBA00022692"/>
    </source>
</evidence>
<sequence length="139" mass="15298">MWKKVAPARRALIAQLVRYALVGLGVTSVQALVYWLLAEQAQLHSQIANFAGYLCAVGCGYVLHGRYTFSGAAMPEGGAAHVARGGRFVVASLVSWGLNALWVWLCVSWRGWPTWTPIPAMLLVTPALVFVLNKKWVFR</sequence>
<dbReference type="PANTHER" id="PTHR38459">
    <property type="entry name" value="PROPHAGE BACTOPRENOL-LINKED GLUCOSE TRANSLOCASE HOMOLOG"/>
    <property type="match status" value="1"/>
</dbReference>
<comment type="caution">
    <text evidence="8">The sequence shown here is derived from an EMBL/GenBank/DDBJ whole genome shotgun (WGS) entry which is preliminary data.</text>
</comment>
<gene>
    <name evidence="8" type="ORF">EQG66_11630</name>
</gene>
<keyword evidence="5 6" id="KW-0472">Membrane</keyword>
<feature type="domain" description="GtrA/DPMS transmembrane" evidence="7">
    <location>
        <begin position="18"/>
        <end position="138"/>
    </location>
</feature>
<evidence type="ECO:0000313" key="9">
    <source>
        <dbReference type="Proteomes" id="UP000290958"/>
    </source>
</evidence>
<dbReference type="EMBL" id="SBKP01000012">
    <property type="protein sequence ID" value="RXR27599.1"/>
    <property type="molecule type" value="Genomic_DNA"/>
</dbReference>
<organism evidence="8 9">
    <name type="scientific">Sphingobium fluviale</name>
    <dbReference type="NCBI Taxonomy" id="2506423"/>
    <lineage>
        <taxon>Bacteria</taxon>
        <taxon>Pseudomonadati</taxon>
        <taxon>Pseudomonadota</taxon>
        <taxon>Alphaproteobacteria</taxon>
        <taxon>Sphingomonadales</taxon>
        <taxon>Sphingomonadaceae</taxon>
        <taxon>Sphingobium</taxon>
    </lineage>
</organism>
<keyword evidence="3 6" id="KW-0812">Transmembrane</keyword>
<protein>
    <submittedName>
        <fullName evidence="8">GtrA family protein</fullName>
    </submittedName>
</protein>
<keyword evidence="9" id="KW-1185">Reference proteome</keyword>
<comment type="subcellular location">
    <subcellularLocation>
        <location evidence="1">Membrane</location>
        <topology evidence="1">Multi-pass membrane protein</topology>
    </subcellularLocation>
</comment>
<evidence type="ECO:0000259" key="7">
    <source>
        <dbReference type="Pfam" id="PF04138"/>
    </source>
</evidence>